<dbReference type="Pfam" id="PF01724">
    <property type="entry name" value="DUF29"/>
    <property type="match status" value="1"/>
</dbReference>
<organism evidence="1 2">
    <name type="scientific">Pseudanabaena biceps PCC 7429</name>
    <dbReference type="NCBI Taxonomy" id="927668"/>
    <lineage>
        <taxon>Bacteria</taxon>
        <taxon>Bacillati</taxon>
        <taxon>Cyanobacteriota</taxon>
        <taxon>Cyanophyceae</taxon>
        <taxon>Pseudanabaenales</taxon>
        <taxon>Pseudanabaenaceae</taxon>
        <taxon>Pseudanabaena</taxon>
    </lineage>
</organism>
<comment type="caution">
    <text evidence="1">The sequence shown here is derived from an EMBL/GenBank/DDBJ whole genome shotgun (WGS) entry which is preliminary data.</text>
</comment>
<sequence length="191" mass="22098">MALPFWELVLEMNGLHNRSPISICYTCGKICLKIMTVALPNPFQAGTHSTLYEQDYALWLEQAVDFLRSQNFAEIDLENLIAELEGMGGSQKQAIESNLEVLLMHLLKYKYQSEKRSNSWRYTIIEHRLRLHKAFKHSPSLKRYFLQEFADCYLNARKLTSAETGLAIATFPMESPFTPEQTLDEDFLPED</sequence>
<dbReference type="AlphaFoldDB" id="L8N539"/>
<dbReference type="Gene3D" id="1.20.1220.20">
    <property type="entry name" value="Uncharcterised protein PF01724"/>
    <property type="match status" value="1"/>
</dbReference>
<dbReference type="EMBL" id="ALWB01000047">
    <property type="protein sequence ID" value="ELS33338.1"/>
    <property type="molecule type" value="Genomic_DNA"/>
</dbReference>
<dbReference type="InterPro" id="IPR002636">
    <property type="entry name" value="DUF29"/>
</dbReference>
<dbReference type="PATRIC" id="fig|927668.3.peg.1750"/>
<dbReference type="PANTHER" id="PTHR34235">
    <property type="entry name" value="SLR1203 PROTEIN-RELATED"/>
    <property type="match status" value="1"/>
</dbReference>
<dbReference type="Proteomes" id="UP000011201">
    <property type="component" value="Unassembled WGS sequence"/>
</dbReference>
<evidence type="ECO:0000313" key="1">
    <source>
        <dbReference type="EMBL" id="ELS33338.1"/>
    </source>
</evidence>
<reference evidence="1 2" key="1">
    <citation type="journal article" date="2013" name="Proc. Natl. Acad. Sci. U.S.A.">
        <title>Improving the coverage of the cyanobacterial phylum using diversity-driven genome sequencing.</title>
        <authorList>
            <person name="Shih P.M."/>
            <person name="Wu D."/>
            <person name="Latifi A."/>
            <person name="Axen S.D."/>
            <person name="Fewer D.P."/>
            <person name="Talla E."/>
            <person name="Calteau A."/>
            <person name="Cai F."/>
            <person name="Tandeau de Marsac N."/>
            <person name="Rippka R."/>
            <person name="Herdman M."/>
            <person name="Sivonen K."/>
            <person name="Coursin T."/>
            <person name="Laurent T."/>
            <person name="Goodwin L."/>
            <person name="Nolan M."/>
            <person name="Davenport K.W."/>
            <person name="Han C.S."/>
            <person name="Rubin E.M."/>
            <person name="Eisen J.A."/>
            <person name="Woyke T."/>
            <person name="Gugger M."/>
            <person name="Kerfeld C.A."/>
        </authorList>
    </citation>
    <scope>NUCLEOTIDE SEQUENCE [LARGE SCALE GENOMIC DNA]</scope>
    <source>
        <strain evidence="1 2">PCC 7429</strain>
    </source>
</reference>
<protein>
    <recommendedName>
        <fullName evidence="3">DUF29 domain-containing protein</fullName>
    </recommendedName>
</protein>
<gene>
    <name evidence="1" type="ORF">Pse7429DRAFT_2337</name>
</gene>
<evidence type="ECO:0000313" key="2">
    <source>
        <dbReference type="Proteomes" id="UP000011201"/>
    </source>
</evidence>
<keyword evidence="2" id="KW-1185">Reference proteome</keyword>
<accession>L8N539</accession>
<proteinExistence type="predicted"/>
<evidence type="ECO:0008006" key="3">
    <source>
        <dbReference type="Google" id="ProtNLM"/>
    </source>
</evidence>
<dbReference type="PANTHER" id="PTHR34235:SF3">
    <property type="entry name" value="SLR1203 PROTEIN"/>
    <property type="match status" value="1"/>
</dbReference>
<name>L8N539_9CYAN</name>